<evidence type="ECO:0000256" key="4">
    <source>
        <dbReference type="ARBA" id="ARBA00022989"/>
    </source>
</evidence>
<dbReference type="InterPro" id="IPR005821">
    <property type="entry name" value="Ion_trans_dom"/>
</dbReference>
<dbReference type="Pfam" id="PF00520">
    <property type="entry name" value="Ion_trans"/>
    <property type="match status" value="3"/>
</dbReference>
<dbReference type="InterPro" id="IPR003938">
    <property type="entry name" value="K_chnl_volt-dep_EAG/ELK/ERG"/>
</dbReference>
<comment type="subcellular location">
    <subcellularLocation>
        <location evidence="1">Membrane</location>
        <topology evidence="1">Multi-pass membrane protein</topology>
    </subcellularLocation>
</comment>
<keyword evidence="7" id="KW-0407">Ion channel</keyword>
<feature type="transmembrane region" description="Helical" evidence="9">
    <location>
        <begin position="234"/>
        <end position="255"/>
    </location>
</feature>
<evidence type="ECO:0000256" key="1">
    <source>
        <dbReference type="ARBA" id="ARBA00004141"/>
    </source>
</evidence>
<accession>A0A024G750</accession>
<keyword evidence="6 9" id="KW-0472">Membrane</keyword>
<dbReference type="GO" id="GO:0005249">
    <property type="term" value="F:voltage-gated potassium channel activity"/>
    <property type="evidence" value="ECO:0007669"/>
    <property type="project" value="InterPro"/>
</dbReference>
<feature type="domain" description="Cyclic nucleotide-binding" evidence="10">
    <location>
        <begin position="418"/>
        <end position="525"/>
    </location>
</feature>
<reference evidence="11 12" key="1">
    <citation type="submission" date="2012-05" db="EMBL/GenBank/DDBJ databases">
        <title>Recombination and specialization in a pathogen metapopulation.</title>
        <authorList>
            <person name="Gardiner A."/>
            <person name="Kemen E."/>
            <person name="Schultz-Larsen T."/>
            <person name="MacLean D."/>
            <person name="Van Oosterhout C."/>
            <person name="Jones J.D.G."/>
        </authorList>
    </citation>
    <scope>NUCLEOTIDE SEQUENCE [LARGE SCALE GENOMIC DNA]</scope>
    <source>
        <strain evidence="11 12">Ac Nc2</strain>
    </source>
</reference>
<dbReference type="Gene3D" id="1.10.287.70">
    <property type="match status" value="2"/>
</dbReference>
<feature type="domain" description="Cyclic nucleotide-binding" evidence="10">
    <location>
        <begin position="1144"/>
        <end position="1221"/>
    </location>
</feature>
<dbReference type="CDD" id="cd00038">
    <property type="entry name" value="CAP_ED"/>
    <property type="match status" value="1"/>
</dbReference>
<evidence type="ECO:0000259" key="10">
    <source>
        <dbReference type="PROSITE" id="PS50042"/>
    </source>
</evidence>
<feature type="transmembrane region" description="Helical" evidence="9">
    <location>
        <begin position="756"/>
        <end position="778"/>
    </location>
</feature>
<dbReference type="GO" id="GO:0016020">
    <property type="term" value="C:membrane"/>
    <property type="evidence" value="ECO:0007669"/>
    <property type="project" value="UniProtKB-SubCell"/>
</dbReference>
<dbReference type="PANTHER" id="PTHR47823:SF9">
    <property type="entry name" value="CHROMOSOME UNDETERMINED SCAFFOLD_10, WHOLE GENOME SHOTGUN SEQUENCE"/>
    <property type="match status" value="1"/>
</dbReference>
<name>A0A024G750_9STRA</name>
<evidence type="ECO:0000256" key="7">
    <source>
        <dbReference type="ARBA" id="ARBA00023303"/>
    </source>
</evidence>
<dbReference type="Gene3D" id="2.60.120.10">
    <property type="entry name" value="Jelly Rolls"/>
    <property type="match status" value="2"/>
</dbReference>
<organism evidence="11 12">
    <name type="scientific">Albugo candida</name>
    <dbReference type="NCBI Taxonomy" id="65357"/>
    <lineage>
        <taxon>Eukaryota</taxon>
        <taxon>Sar</taxon>
        <taxon>Stramenopiles</taxon>
        <taxon>Oomycota</taxon>
        <taxon>Peronosporomycetes</taxon>
        <taxon>Albuginales</taxon>
        <taxon>Albuginaceae</taxon>
        <taxon>Albugo</taxon>
    </lineage>
</organism>
<feature type="transmembrane region" description="Helical" evidence="9">
    <location>
        <begin position="315"/>
        <end position="340"/>
    </location>
</feature>
<dbReference type="PRINTS" id="PR01463">
    <property type="entry name" value="EAGCHANLFMLY"/>
</dbReference>
<evidence type="ECO:0000256" key="5">
    <source>
        <dbReference type="ARBA" id="ARBA00023065"/>
    </source>
</evidence>
<dbReference type="InterPro" id="IPR018490">
    <property type="entry name" value="cNMP-bd_dom_sf"/>
</dbReference>
<dbReference type="OrthoDB" id="432483at2759"/>
<dbReference type="InParanoid" id="A0A024G750"/>
<evidence type="ECO:0000313" key="12">
    <source>
        <dbReference type="Proteomes" id="UP000053237"/>
    </source>
</evidence>
<dbReference type="EMBL" id="CAIX01000038">
    <property type="protein sequence ID" value="CCI42706.1"/>
    <property type="molecule type" value="Genomic_DNA"/>
</dbReference>
<evidence type="ECO:0000256" key="2">
    <source>
        <dbReference type="ARBA" id="ARBA00022448"/>
    </source>
</evidence>
<dbReference type="InterPro" id="IPR000595">
    <property type="entry name" value="cNMP-bd_dom"/>
</dbReference>
<dbReference type="FunFam" id="1.10.287.70:FF:000123">
    <property type="entry name" value="Potassium channel KAT3"/>
    <property type="match status" value="1"/>
</dbReference>
<feature type="compositionally biased region" description="Polar residues" evidence="8">
    <location>
        <begin position="695"/>
        <end position="706"/>
    </location>
</feature>
<keyword evidence="4 9" id="KW-1133">Transmembrane helix</keyword>
<sequence length="1341" mass="152245">MDPTSKLQDELSSSIANQHALTASPDIKKMLRNRGPLFNPANKNREGAQMWKTVRKNLINIGTGAVRSRLRPRKAPIYRINPESKEKRAWDVFVSMCALYATCIVPYRICFHREASGAYRNLESIIDWAFALDIVAHFITGIYLPNGEICYDVAYIAKIYVRGWFFFDLISTIPFEYIAKWAGYSGNTQASASTKLLRGIKILRLFKLVRVRKLDTMLQDFEESMLANQSVISIIKIGLAMLFISHLVACLWFYIARSDYSYKNPASNWIDSLEQTESSSDQAALQYLVSVYWAIITMSTIGFGDVVAQNDLERLINVLIMALGVSLFGYVIGTISTLVANINVTATLHEEHLTLVKEYIISRELSPRIGRRVRNHFEYYYQNRSVFREKHLLQRLPATFRDKLIHHIHLKTITSIKYLELCNKSVVNDCVTLMQPFNVLKDEYVYAQFEIAAHVFFLHKGKVALIRTNPNDKNQIRLGSINSGDHFGELEVYDEHVGNGIRIGSAIAKMYCELTFLSREAISRISAKWPELLTHFRAAAQATSTSYRQKAEQAVWDTDWSAAQHHLIEEVDLFSTQKATSVARSKSDVRKVFPGNDGTTVTSSDVESTVLACSASHSTRGSFFSCNEMKLRSTDARSKTTLRCIESRYIKACKSGIALLITTSLRAIGRVIDEDGRRIIEGSATASSEIDEQGNRNSHNISSKIQTTRHTRNSIANLKGLIATIRDSTTPGARLHTFTTEKMLLKGRLILHPQEGFVVTWQIVASTGILYSMIIIPFRLGFNYDAIGFWFYFELAIDVSFMFDILLNFRTAYFNEERIMVYNSRIIAIRYLKGWFTLDLLSSIPFDQVVFSFSTSSAQVAFLPTRLLRLARTTRLLKLVRLIRLSRASGKLREFFEVSELNNRVLHQVSRRDLFQVSPSLERLGRLLLVMTLFCHWNACMFHGVMLLSESSGLHNWCADYFLPGAPREIATHCSEKVPLVDRYIAALYWAFETLTTVGYGDIRPDTGSIYELCFVILSIVLNAAVFGYILSSVVSLIKNLDPGDRERKLVMTEMKNYLREAGVSARLCDSVKAHYHHLLSKSCLFPEQKLFDKMPPSLRYDIARIVAGDSLFEVPLIALMEDSFRGFVSYALFFFKPVCLHQNERVCRAGEAGREMFFLVNGVCKAVEATTKQEWKLSQNAVFEQYSLMAPADENYRTHLTVTVESESCALFSLSARNFRCAHPIRISSFAYNLIDRTLYGVSPAVSMFFLSHLSAVLAEDDRYNLKQAQTKQIRKILSIGKTFQDVAKRQELRASLSSVGKVAIAAAKQSRRPYEWSPAMLPRQLHKIHASHLQKHSIG</sequence>
<dbReference type="SUPFAM" id="SSF51206">
    <property type="entry name" value="cAMP-binding domain-like"/>
    <property type="match status" value="2"/>
</dbReference>
<keyword evidence="2" id="KW-0813">Transport</keyword>
<dbReference type="Pfam" id="PF00027">
    <property type="entry name" value="cNMP_binding"/>
    <property type="match status" value="1"/>
</dbReference>
<feature type="transmembrane region" description="Helical" evidence="9">
    <location>
        <begin position="1010"/>
        <end position="1038"/>
    </location>
</feature>
<evidence type="ECO:0000256" key="3">
    <source>
        <dbReference type="ARBA" id="ARBA00022692"/>
    </source>
</evidence>
<keyword evidence="3 9" id="KW-0812">Transmembrane</keyword>
<dbReference type="Proteomes" id="UP000053237">
    <property type="component" value="Unassembled WGS sequence"/>
</dbReference>
<protein>
    <recommendedName>
        <fullName evidence="10">Cyclic nucleotide-binding domain-containing protein</fullName>
    </recommendedName>
</protein>
<dbReference type="STRING" id="65357.A0A024G750"/>
<dbReference type="PROSITE" id="PS50042">
    <property type="entry name" value="CNMP_BINDING_3"/>
    <property type="match status" value="2"/>
</dbReference>
<feature type="transmembrane region" description="Helical" evidence="9">
    <location>
        <begin position="790"/>
        <end position="809"/>
    </location>
</feature>
<proteinExistence type="predicted"/>
<keyword evidence="12" id="KW-1185">Reference proteome</keyword>
<evidence type="ECO:0000256" key="9">
    <source>
        <dbReference type="SAM" id="Phobius"/>
    </source>
</evidence>
<dbReference type="PANTHER" id="PTHR47823">
    <property type="entry name" value="ION_TRANS DOMAIN-CONTAINING PROTEIN"/>
    <property type="match status" value="1"/>
</dbReference>
<dbReference type="SMART" id="SM00100">
    <property type="entry name" value="cNMP"/>
    <property type="match status" value="1"/>
</dbReference>
<evidence type="ECO:0000256" key="8">
    <source>
        <dbReference type="SAM" id="MobiDB-lite"/>
    </source>
</evidence>
<feature type="transmembrane region" description="Helical" evidence="9">
    <location>
        <begin position="284"/>
        <end position="303"/>
    </location>
</feature>
<dbReference type="InterPro" id="IPR014710">
    <property type="entry name" value="RmlC-like_jellyroll"/>
</dbReference>
<keyword evidence="5" id="KW-0406">Ion transport</keyword>
<dbReference type="Gene3D" id="1.10.287.630">
    <property type="entry name" value="Helix hairpin bin"/>
    <property type="match status" value="2"/>
</dbReference>
<feature type="region of interest" description="Disordered" evidence="8">
    <location>
        <begin position="684"/>
        <end position="709"/>
    </location>
</feature>
<dbReference type="SUPFAM" id="SSF81324">
    <property type="entry name" value="Voltage-gated potassium channels"/>
    <property type="match status" value="2"/>
</dbReference>
<evidence type="ECO:0000256" key="6">
    <source>
        <dbReference type="ARBA" id="ARBA00023136"/>
    </source>
</evidence>
<comment type="caution">
    <text evidence="11">The sequence shown here is derived from an EMBL/GenBank/DDBJ whole genome shotgun (WGS) entry which is preliminary data.</text>
</comment>
<evidence type="ECO:0000313" key="11">
    <source>
        <dbReference type="EMBL" id="CCI42706.1"/>
    </source>
</evidence>
<gene>
    <name evidence="11" type="ORF">BN9_034900</name>
</gene>